<dbReference type="OrthoDB" id="1550925at2"/>
<sequence>MGGDTLLEIRQLIEDFFLYAQSTNIEIYNEFSLQHELGIFLRKKLLGYRIQFERNVSYFTPDNKTIKKEIDITIFNEDKSEKYAIELKCPLNGQYPEQMYSFVKDIKFMEELKSGGFTNTATVTLVSDRPFYEGRNNEGIYKFFREEYSVYGSIFKPTGVGKNKDYITLSGRYDFIWQDLSEGRKYYIEGRKYYIIEI</sequence>
<evidence type="ECO:0000313" key="1">
    <source>
        <dbReference type="EMBL" id="KHD84819.1"/>
    </source>
</evidence>
<evidence type="ECO:0000313" key="2">
    <source>
        <dbReference type="Proteomes" id="UP000030588"/>
    </source>
</evidence>
<protein>
    <submittedName>
        <fullName evidence="1">Uncharacterized protein</fullName>
    </submittedName>
</protein>
<proteinExistence type="predicted"/>
<dbReference type="AlphaFoldDB" id="A0A0A6VE65"/>
<dbReference type="EMBL" id="JRUN01000041">
    <property type="protein sequence ID" value="KHD84819.1"/>
    <property type="molecule type" value="Genomic_DNA"/>
</dbReference>
<name>A0A0A6VE65_9BACI</name>
<accession>A0A0A6VE65</accession>
<dbReference type="Proteomes" id="UP000030588">
    <property type="component" value="Unassembled WGS sequence"/>
</dbReference>
<reference evidence="1 2" key="1">
    <citation type="submission" date="2014-10" db="EMBL/GenBank/DDBJ databases">
        <title>Draft genome of phytase producing Bacillus ginsengihumi strain M2.11.</title>
        <authorList>
            <person name="Toymentseva A."/>
            <person name="Boulygina E.A."/>
            <person name="Kazakov S.V."/>
            <person name="Kayumov I."/>
            <person name="Suleimanova A.D."/>
            <person name="Mardanova A.M."/>
            <person name="Maria S.N."/>
            <person name="Sergey M.Y."/>
            <person name="Sharipova M.R."/>
        </authorList>
    </citation>
    <scope>NUCLEOTIDE SEQUENCE [LARGE SCALE GENOMIC DNA]</scope>
    <source>
        <strain evidence="1 2">M2.11</strain>
    </source>
</reference>
<comment type="caution">
    <text evidence="1">The sequence shown here is derived from an EMBL/GenBank/DDBJ whole genome shotgun (WGS) entry which is preliminary data.</text>
</comment>
<organism evidence="1 2">
    <name type="scientific">Heyndrickxia ginsengihumi</name>
    <dbReference type="NCBI Taxonomy" id="363870"/>
    <lineage>
        <taxon>Bacteria</taxon>
        <taxon>Bacillati</taxon>
        <taxon>Bacillota</taxon>
        <taxon>Bacilli</taxon>
        <taxon>Bacillales</taxon>
        <taxon>Bacillaceae</taxon>
        <taxon>Heyndrickxia</taxon>
    </lineage>
</organism>
<gene>
    <name evidence="1" type="ORF">NG54_13185</name>
</gene>